<dbReference type="InterPro" id="IPR000873">
    <property type="entry name" value="AMP-dep_synth/lig_dom"/>
</dbReference>
<dbReference type="SUPFAM" id="SSF52777">
    <property type="entry name" value="CoA-dependent acyltransferases"/>
    <property type="match status" value="2"/>
</dbReference>
<evidence type="ECO:0000313" key="3">
    <source>
        <dbReference type="EMBL" id="MFD0727704.1"/>
    </source>
</evidence>
<feature type="non-terminal residue" evidence="3">
    <location>
        <position position="655"/>
    </location>
</feature>
<dbReference type="Gene3D" id="3.30.559.30">
    <property type="entry name" value="Nonribosomal peptide synthetase, condensation domain"/>
    <property type="match status" value="1"/>
</dbReference>
<accession>A0ABW2YHK5</accession>
<comment type="caution">
    <text evidence="3">The sequence shown here is derived from an EMBL/GenBank/DDBJ whole genome shotgun (WGS) entry which is preliminary data.</text>
</comment>
<dbReference type="SUPFAM" id="SSF56801">
    <property type="entry name" value="Acetyl-CoA synthetase-like"/>
    <property type="match status" value="1"/>
</dbReference>
<feature type="domain" description="Condensation" evidence="2">
    <location>
        <begin position="77"/>
        <end position="521"/>
    </location>
</feature>
<dbReference type="Gene3D" id="3.30.559.10">
    <property type="entry name" value="Chloramphenicol acetyltransferase-like domain"/>
    <property type="match status" value="1"/>
</dbReference>
<proteinExistence type="predicted"/>
<dbReference type="InterPro" id="IPR023213">
    <property type="entry name" value="CAT-like_dom_sf"/>
</dbReference>
<dbReference type="Proteomes" id="UP001597110">
    <property type="component" value="Unassembled WGS sequence"/>
</dbReference>
<reference evidence="4" key="1">
    <citation type="journal article" date="2019" name="Int. J. Syst. Evol. Microbiol.">
        <title>The Global Catalogue of Microorganisms (GCM) 10K type strain sequencing project: providing services to taxonomists for standard genome sequencing and annotation.</title>
        <authorList>
            <consortium name="The Broad Institute Genomics Platform"/>
            <consortium name="The Broad Institute Genome Sequencing Center for Infectious Disease"/>
            <person name="Wu L."/>
            <person name="Ma J."/>
        </authorList>
    </citation>
    <scope>NUCLEOTIDE SEQUENCE [LARGE SCALE GENOMIC DNA]</scope>
    <source>
        <strain evidence="4">CCUG 55585</strain>
    </source>
</reference>
<organism evidence="3 4">
    <name type="scientific">Lysobacter brunescens</name>
    <dbReference type="NCBI Taxonomy" id="262323"/>
    <lineage>
        <taxon>Bacteria</taxon>
        <taxon>Pseudomonadati</taxon>
        <taxon>Pseudomonadota</taxon>
        <taxon>Gammaproteobacteria</taxon>
        <taxon>Lysobacterales</taxon>
        <taxon>Lysobacteraceae</taxon>
        <taxon>Lysobacter</taxon>
    </lineage>
</organism>
<dbReference type="PANTHER" id="PTHR45527:SF1">
    <property type="entry name" value="FATTY ACID SYNTHASE"/>
    <property type="match status" value="1"/>
</dbReference>
<dbReference type="EMBL" id="JBHTIF010000011">
    <property type="protein sequence ID" value="MFD0727704.1"/>
    <property type="molecule type" value="Genomic_DNA"/>
</dbReference>
<keyword evidence="4" id="KW-1185">Reference proteome</keyword>
<dbReference type="PANTHER" id="PTHR45527">
    <property type="entry name" value="NONRIBOSOMAL PEPTIDE SYNTHETASE"/>
    <property type="match status" value="1"/>
</dbReference>
<evidence type="ECO:0000259" key="2">
    <source>
        <dbReference type="Pfam" id="PF00668"/>
    </source>
</evidence>
<evidence type="ECO:0000259" key="1">
    <source>
        <dbReference type="Pfam" id="PF00501"/>
    </source>
</evidence>
<name>A0ABW2YHK5_9GAMM</name>
<dbReference type="InterPro" id="IPR001242">
    <property type="entry name" value="Condensation_dom"/>
</dbReference>
<feature type="domain" description="AMP-dependent synthetase/ligase" evidence="1">
    <location>
        <begin position="540"/>
        <end position="639"/>
    </location>
</feature>
<evidence type="ECO:0000313" key="4">
    <source>
        <dbReference type="Proteomes" id="UP001597110"/>
    </source>
</evidence>
<dbReference type="Gene3D" id="3.40.50.980">
    <property type="match status" value="2"/>
</dbReference>
<dbReference type="CDD" id="cd19531">
    <property type="entry name" value="LCL_NRPS-like"/>
    <property type="match status" value="1"/>
</dbReference>
<protein>
    <submittedName>
        <fullName evidence="3">Condensation domain-containing protein</fullName>
    </submittedName>
</protein>
<sequence length="655" mass="72883">MKFSDILALCEKEGIELSVKDGALRVVSTRNRVSDEIREILKSNKLLLISMLGGGGDASYREEEIVADPRHLETPQVVSFAQRRIWLESTLSEDKAIYNTRLAGTIRGPLDVAALEAALRIVIDRHAVLRTVYIDDDGEPLQRVLQHYDFALFRHECASLDEAGRETFMRALVDREMLHDFDLARDLPIRAHIVQHSEGHHDLVLTIHHIATDGWSTGLLMRELDAAYGACIRGGAHGLPDLPIQYVDYAVWQRARLSGASLERLLDYWRDRLDGIQTLHDLPLDFERKSVQSHQGRHLDQRIEPALARGLERLSSSLGVTMFVALQSMFALLMSRCSGSRDVVMGSANANRIEGAVQPLLGCFLNNLVLRTDLSQQDLTVSEFLRRQQRAFIGDFEHQHVPFELLVEQINPERSLAFHPLVQIMFGYENNDYSGASAAALPFERHELEYEVSKFDLSLHALPVEDGIEISWGYSLDLFRPETIARMANSFETLLSAVVADPQRPLHALPLVDEDERAALVALSEGPAPERAAVLLPALFRANAQQRGDAVAVQLEDEALDHAELESRSNRIARALVAAGVQVGDRVGVCQERTLDMVASVIGTMKAGAVYVPLDPGYPDERLAYLLSDAGISHVLTEAWLAPQLPLSGQRVVLV</sequence>
<dbReference type="Pfam" id="PF00501">
    <property type="entry name" value="AMP-binding"/>
    <property type="match status" value="1"/>
</dbReference>
<dbReference type="Pfam" id="PF00668">
    <property type="entry name" value="Condensation"/>
    <property type="match status" value="1"/>
</dbReference>
<gene>
    <name evidence="3" type="ORF">ACFQ0E_19090</name>
</gene>
<dbReference type="RefSeq" id="WP_386826609.1">
    <property type="nucleotide sequence ID" value="NZ_JBHTIF010000011.1"/>
</dbReference>